<keyword evidence="6" id="KW-1185">Reference proteome</keyword>
<keyword evidence="3" id="KW-0687">Ribonucleoprotein</keyword>
<evidence type="ECO:0000313" key="6">
    <source>
        <dbReference type="Proteomes" id="UP000800093"/>
    </source>
</evidence>
<dbReference type="PANTHER" id="PTHR14503:SF4">
    <property type="entry name" value="LARGE RIBOSOMAL SUBUNIT PROTEIN BL34M"/>
    <property type="match status" value="1"/>
</dbReference>
<protein>
    <recommendedName>
        <fullName evidence="4">Large ribosomal subunit protein bL34m</fullName>
    </recommendedName>
</protein>
<comment type="similarity">
    <text evidence="1">Belongs to the bacterial ribosomal protein bL34 family.</text>
</comment>
<dbReference type="Pfam" id="PF00468">
    <property type="entry name" value="Ribosomal_L34"/>
    <property type="match status" value="1"/>
</dbReference>
<evidence type="ECO:0000256" key="4">
    <source>
        <dbReference type="ARBA" id="ARBA00035274"/>
    </source>
</evidence>
<dbReference type="NCBIfam" id="TIGR01030">
    <property type="entry name" value="rpmH_bact"/>
    <property type="match status" value="1"/>
</dbReference>
<name>A0A9P4KDV3_9PLEO</name>
<gene>
    <name evidence="5" type="ORF">CC78DRAFT_492067</name>
</gene>
<dbReference type="Proteomes" id="UP000800093">
    <property type="component" value="Unassembled WGS sequence"/>
</dbReference>
<dbReference type="OrthoDB" id="431691at2759"/>
<proteinExistence type="inferred from homology"/>
<dbReference type="FunFam" id="1.10.287.3980:FF:000001">
    <property type="entry name" value="Mitochondrial ribosomal protein L34"/>
    <property type="match status" value="1"/>
</dbReference>
<dbReference type="PANTHER" id="PTHR14503">
    <property type="entry name" value="MITOCHONDRIAL RIBOSOMAL PROTEIN 34 FAMILY MEMBER"/>
    <property type="match status" value="1"/>
</dbReference>
<dbReference type="EMBL" id="ML986599">
    <property type="protein sequence ID" value="KAF2266346.1"/>
    <property type="molecule type" value="Genomic_DNA"/>
</dbReference>
<dbReference type="InterPro" id="IPR000271">
    <property type="entry name" value="Ribosomal_bL34"/>
</dbReference>
<comment type="caution">
    <text evidence="5">The sequence shown here is derived from an EMBL/GenBank/DDBJ whole genome shotgun (WGS) entry which is preliminary data.</text>
</comment>
<organism evidence="5 6">
    <name type="scientific">Lojkania enalia</name>
    <dbReference type="NCBI Taxonomy" id="147567"/>
    <lineage>
        <taxon>Eukaryota</taxon>
        <taxon>Fungi</taxon>
        <taxon>Dikarya</taxon>
        <taxon>Ascomycota</taxon>
        <taxon>Pezizomycotina</taxon>
        <taxon>Dothideomycetes</taxon>
        <taxon>Pleosporomycetidae</taxon>
        <taxon>Pleosporales</taxon>
        <taxon>Pleosporales incertae sedis</taxon>
        <taxon>Lojkania</taxon>
    </lineage>
</organism>
<dbReference type="GO" id="GO:0006412">
    <property type="term" value="P:translation"/>
    <property type="evidence" value="ECO:0007669"/>
    <property type="project" value="InterPro"/>
</dbReference>
<keyword evidence="2" id="KW-0689">Ribosomal protein</keyword>
<sequence length="138" mass="15492">MSGLRCMRLLACPTTTSSTLLRASMNRIAVPQSAFTSQARPLSILALRRPTLQTSTTLLNSSCATPAIPNPETLDLLPKVSTHPGLAATQIRCGPRDTYSPSHLVRKRRHGWLSRIRTKNGRKLLMRRIKKRRWNLSH</sequence>
<reference evidence="6" key="1">
    <citation type="journal article" date="2020" name="Stud. Mycol.">
        <title>101 Dothideomycetes genomes: A test case for predicting lifestyles and emergence of pathogens.</title>
        <authorList>
            <person name="Haridas S."/>
            <person name="Albert R."/>
            <person name="Binder M."/>
            <person name="Bloem J."/>
            <person name="LaButti K."/>
            <person name="Salamov A."/>
            <person name="Andreopoulos B."/>
            <person name="Baker S."/>
            <person name="Barry K."/>
            <person name="Bills G."/>
            <person name="Bluhm B."/>
            <person name="Cannon C."/>
            <person name="Castanera R."/>
            <person name="Culley D."/>
            <person name="Daum C."/>
            <person name="Ezra D."/>
            <person name="Gonzalez J."/>
            <person name="Henrissat B."/>
            <person name="Kuo A."/>
            <person name="Liang C."/>
            <person name="Lipzen A."/>
            <person name="Lutzoni F."/>
            <person name="Magnuson J."/>
            <person name="Mondo S."/>
            <person name="Nolan M."/>
            <person name="Ohm R."/>
            <person name="Pangilinan J."/>
            <person name="Park H.-J."/>
            <person name="Ramirez L."/>
            <person name="Alfaro M."/>
            <person name="Sun H."/>
            <person name="Tritt A."/>
            <person name="Yoshinaga Y."/>
            <person name="Zwiers L.-H."/>
            <person name="Turgeon B."/>
            <person name="Goodwin S."/>
            <person name="Spatafora J."/>
            <person name="Crous P."/>
            <person name="Grigoriev I."/>
        </authorList>
    </citation>
    <scope>NUCLEOTIDE SEQUENCE [LARGE SCALE GENOMIC DNA]</scope>
    <source>
        <strain evidence="6">CBS 304.66</strain>
    </source>
</reference>
<evidence type="ECO:0000313" key="5">
    <source>
        <dbReference type="EMBL" id="KAF2266346.1"/>
    </source>
</evidence>
<evidence type="ECO:0000256" key="3">
    <source>
        <dbReference type="ARBA" id="ARBA00023274"/>
    </source>
</evidence>
<dbReference type="GO" id="GO:0003735">
    <property type="term" value="F:structural constituent of ribosome"/>
    <property type="evidence" value="ECO:0007669"/>
    <property type="project" value="InterPro"/>
</dbReference>
<dbReference type="GO" id="GO:0005762">
    <property type="term" value="C:mitochondrial large ribosomal subunit"/>
    <property type="evidence" value="ECO:0007669"/>
    <property type="project" value="TreeGrafter"/>
</dbReference>
<dbReference type="AlphaFoldDB" id="A0A9P4KDV3"/>
<evidence type="ECO:0000256" key="1">
    <source>
        <dbReference type="ARBA" id="ARBA00010111"/>
    </source>
</evidence>
<evidence type="ECO:0000256" key="2">
    <source>
        <dbReference type="ARBA" id="ARBA00022980"/>
    </source>
</evidence>
<accession>A0A9P4KDV3</accession>
<dbReference type="Gene3D" id="1.10.287.3980">
    <property type="match status" value="1"/>
</dbReference>